<protein>
    <submittedName>
        <fullName evidence="2">Uncharacterized protein</fullName>
    </submittedName>
</protein>
<feature type="compositionally biased region" description="Basic and acidic residues" evidence="1">
    <location>
        <begin position="98"/>
        <end position="114"/>
    </location>
</feature>
<proteinExistence type="predicted"/>
<evidence type="ECO:0000313" key="2">
    <source>
        <dbReference type="EMBL" id="SVD99739.1"/>
    </source>
</evidence>
<organism evidence="2">
    <name type="scientific">marine metagenome</name>
    <dbReference type="NCBI Taxonomy" id="408172"/>
    <lineage>
        <taxon>unclassified sequences</taxon>
        <taxon>metagenomes</taxon>
        <taxon>ecological metagenomes</taxon>
    </lineage>
</organism>
<evidence type="ECO:0000256" key="1">
    <source>
        <dbReference type="SAM" id="MobiDB-lite"/>
    </source>
</evidence>
<reference evidence="2" key="1">
    <citation type="submission" date="2018-05" db="EMBL/GenBank/DDBJ databases">
        <authorList>
            <person name="Lanie J.A."/>
            <person name="Ng W.-L."/>
            <person name="Kazmierczak K.M."/>
            <person name="Andrzejewski T.M."/>
            <person name="Davidsen T.M."/>
            <person name="Wayne K.J."/>
            <person name="Tettelin H."/>
            <person name="Glass J.I."/>
            <person name="Rusch D."/>
            <person name="Podicherti R."/>
            <person name="Tsui H.-C.T."/>
            <person name="Winkler M.E."/>
        </authorList>
    </citation>
    <scope>NUCLEOTIDE SEQUENCE</scope>
</reference>
<feature type="region of interest" description="Disordered" evidence="1">
    <location>
        <begin position="85"/>
        <end position="114"/>
    </location>
</feature>
<name>A0A382ZWQ3_9ZZZZ</name>
<dbReference type="AlphaFoldDB" id="A0A382ZWQ3"/>
<dbReference type="EMBL" id="UINC01187165">
    <property type="protein sequence ID" value="SVD99739.1"/>
    <property type="molecule type" value="Genomic_DNA"/>
</dbReference>
<gene>
    <name evidence="2" type="ORF">METZ01_LOCUS452593</name>
</gene>
<sequence>MKPRKITLLTRELIIGFIEGKLSKSDAQIVEELINSSDRDFTKFSTLYNSYKEMQDVKLEKTPATLIKKAKEILYDDFYPRGKERVPEFPPSQSVRQVADRADLPFGESDIKPL</sequence>
<accession>A0A382ZWQ3</accession>
<feature type="non-terminal residue" evidence="2">
    <location>
        <position position="114"/>
    </location>
</feature>